<proteinExistence type="predicted"/>
<evidence type="ECO:0000313" key="2">
    <source>
        <dbReference type="EMBL" id="TWV77477.1"/>
    </source>
</evidence>
<organism evidence="2 3">
    <name type="scientific">Bacteroides fragilis</name>
    <dbReference type="NCBI Taxonomy" id="817"/>
    <lineage>
        <taxon>Bacteria</taxon>
        <taxon>Pseudomonadati</taxon>
        <taxon>Bacteroidota</taxon>
        <taxon>Bacteroidia</taxon>
        <taxon>Bacteroidales</taxon>
        <taxon>Bacteroidaceae</taxon>
        <taxon>Bacteroides</taxon>
    </lineage>
</organism>
<protein>
    <submittedName>
        <fullName evidence="2">Uncharacterized protein</fullName>
    </submittedName>
</protein>
<comment type="caution">
    <text evidence="2">The sequence shown here is derived from an EMBL/GenBank/DDBJ whole genome shotgun (WGS) entry which is preliminary data.</text>
</comment>
<sequence length="383" mass="42492">MKVIMSITVKLAISLCLAVLLSLGKEVRMAVYNVIPARFTNLDIRDTLNANGGSVGDNSSDYFGVRANVNIFSLKKPVKFNKQFVTDADAWWKADNGNFGIILPPTGSLPAVGSPMSPWSWDFPGGSGSPLRISDYAGYNPKAPHLFSMHPDPGLYPNSQFRCSILLRQNAEISINNIADISRAYMGVVVRHQANGELRFRTLNRSVMEMQQQEYAVVLDVPNWPDGKVDVYMVASYAEASEQSYSSINVTLFSMNQGPLETAYMVKTLAKPVPNSFKFDYKVVNDFANEYHLECTFTSIKGAWEKARFSVFLESDPIGAFLGGMGESLSPAPIGEMLSQGESYTFNSQSFTRVQTSQNNYVNYTARYLGDNYQSGSIFFRAK</sequence>
<dbReference type="AlphaFoldDB" id="A0A5C6LDL6"/>
<reference evidence="1 4" key="1">
    <citation type="journal article" date="2019" name="Nat. Med.">
        <title>A library of human gut bacterial isolates paired with longitudinal multiomics data enables mechanistic microbiome research.</title>
        <authorList>
            <person name="Poyet M."/>
            <person name="Groussin M."/>
            <person name="Gibbons S.M."/>
            <person name="Avila-Pacheco J."/>
            <person name="Jiang X."/>
            <person name="Kearney S.M."/>
            <person name="Perrotta A.R."/>
            <person name="Berdy B."/>
            <person name="Zhao S."/>
            <person name="Lieberman T.D."/>
            <person name="Swanson P.K."/>
            <person name="Smith M."/>
            <person name="Roesemann S."/>
            <person name="Alexander J.E."/>
            <person name="Rich S.A."/>
            <person name="Livny J."/>
            <person name="Vlamakis H."/>
            <person name="Clish C."/>
            <person name="Bullock K."/>
            <person name="Deik A."/>
            <person name="Scott J."/>
            <person name="Pierce K.A."/>
            <person name="Xavier R.J."/>
            <person name="Alm E.J."/>
        </authorList>
    </citation>
    <scope>NUCLEOTIDE SEQUENCE [LARGE SCALE GENOMIC DNA]</scope>
    <source>
        <strain evidence="1 4">BIOML-A46</strain>
    </source>
</reference>
<evidence type="ECO:0000313" key="3">
    <source>
        <dbReference type="Proteomes" id="UP000318041"/>
    </source>
</evidence>
<dbReference type="EMBL" id="VOHY01000003">
    <property type="protein sequence ID" value="TWV77477.1"/>
    <property type="molecule type" value="Genomic_DNA"/>
</dbReference>
<gene>
    <name evidence="1" type="ORF">F2Z89_02835</name>
    <name evidence="2" type="ORF">FSA08_05485</name>
</gene>
<evidence type="ECO:0000313" key="4">
    <source>
        <dbReference type="Proteomes" id="UP000460666"/>
    </source>
</evidence>
<evidence type="ECO:0000313" key="1">
    <source>
        <dbReference type="EMBL" id="KAA5002250.1"/>
    </source>
</evidence>
<accession>A0A5C6LDL6</accession>
<dbReference type="Proteomes" id="UP000460666">
    <property type="component" value="Unassembled WGS sequence"/>
</dbReference>
<name>A0A5C6LDL6_BACFG</name>
<reference evidence="2 3" key="2">
    <citation type="submission" date="2019-08" db="EMBL/GenBank/DDBJ databases">
        <title>Genome sequencing of Bacteroides fragilis Sample_iSURF_9.</title>
        <authorList>
            <person name="Chandler J.E."/>
            <person name="Ruoff K.L."/>
            <person name="Price C.E."/>
            <person name="Valls R.A."/>
            <person name="O'Toole G.A."/>
        </authorList>
    </citation>
    <scope>NUCLEOTIDE SEQUENCE [LARGE SCALE GENOMIC DNA]</scope>
    <source>
        <strain evidence="2 3">CFPLTA004_1B</strain>
    </source>
</reference>
<dbReference type="Proteomes" id="UP000318041">
    <property type="component" value="Unassembled WGS sequence"/>
</dbReference>
<dbReference type="EMBL" id="VWCJ01000001">
    <property type="protein sequence ID" value="KAA5002250.1"/>
    <property type="molecule type" value="Genomic_DNA"/>
</dbReference>